<protein>
    <recommendedName>
        <fullName evidence="1">Thioredoxin domain-containing protein</fullName>
    </recommendedName>
</protein>
<dbReference type="InterPro" id="IPR050620">
    <property type="entry name" value="Thioredoxin_H-type-like"/>
</dbReference>
<dbReference type="PANTHER" id="PTHR10438">
    <property type="entry name" value="THIOREDOXIN"/>
    <property type="match status" value="1"/>
</dbReference>
<dbReference type="AlphaFoldDB" id="A0A8J6JJJ4"/>
<feature type="domain" description="Thioredoxin" evidence="1">
    <location>
        <begin position="13"/>
        <end position="93"/>
    </location>
</feature>
<organism evidence="2 3">
    <name type="scientific">Eleutherodactylus coqui</name>
    <name type="common">Puerto Rican coqui</name>
    <dbReference type="NCBI Taxonomy" id="57060"/>
    <lineage>
        <taxon>Eukaryota</taxon>
        <taxon>Metazoa</taxon>
        <taxon>Chordata</taxon>
        <taxon>Craniata</taxon>
        <taxon>Vertebrata</taxon>
        <taxon>Euteleostomi</taxon>
        <taxon>Amphibia</taxon>
        <taxon>Batrachia</taxon>
        <taxon>Anura</taxon>
        <taxon>Neobatrachia</taxon>
        <taxon>Hyloidea</taxon>
        <taxon>Eleutherodactylidae</taxon>
        <taxon>Eleutherodactylinae</taxon>
        <taxon>Eleutherodactylus</taxon>
        <taxon>Eleutherodactylus</taxon>
    </lineage>
</organism>
<dbReference type="Gene3D" id="3.40.30.10">
    <property type="entry name" value="Glutaredoxin"/>
    <property type="match status" value="1"/>
</dbReference>
<dbReference type="EMBL" id="WNTK01001656">
    <property type="protein sequence ID" value="KAG9467043.1"/>
    <property type="molecule type" value="Genomic_DNA"/>
</dbReference>
<sequence length="100" mass="11335">SAIEKVLREAGGRPVVLACLSYRCKHCRNLMPFLEEKCQAMPDVIFKKMDVNASQDLAYEFGVTSVPICFLYLNGVLCYQVMGDNKALLMDNITELRNRN</sequence>
<dbReference type="OrthoDB" id="2121326at2759"/>
<feature type="non-terminal residue" evidence="2">
    <location>
        <position position="100"/>
    </location>
</feature>
<dbReference type="PANTHER" id="PTHR10438:SF468">
    <property type="entry name" value="THIOREDOXIN-1-RELATED"/>
    <property type="match status" value="1"/>
</dbReference>
<evidence type="ECO:0000313" key="3">
    <source>
        <dbReference type="Proteomes" id="UP000770717"/>
    </source>
</evidence>
<gene>
    <name evidence="2" type="ORF">GDO78_015724</name>
</gene>
<dbReference type="Pfam" id="PF00085">
    <property type="entry name" value="Thioredoxin"/>
    <property type="match status" value="1"/>
</dbReference>
<evidence type="ECO:0000259" key="1">
    <source>
        <dbReference type="Pfam" id="PF00085"/>
    </source>
</evidence>
<dbReference type="Proteomes" id="UP000770717">
    <property type="component" value="Unassembled WGS sequence"/>
</dbReference>
<proteinExistence type="predicted"/>
<dbReference type="SUPFAM" id="SSF52833">
    <property type="entry name" value="Thioredoxin-like"/>
    <property type="match status" value="1"/>
</dbReference>
<dbReference type="CDD" id="cd02947">
    <property type="entry name" value="TRX_family"/>
    <property type="match status" value="1"/>
</dbReference>
<evidence type="ECO:0000313" key="2">
    <source>
        <dbReference type="EMBL" id="KAG9467043.1"/>
    </source>
</evidence>
<dbReference type="InterPro" id="IPR013766">
    <property type="entry name" value="Thioredoxin_domain"/>
</dbReference>
<keyword evidence="3" id="KW-1185">Reference proteome</keyword>
<reference evidence="2" key="1">
    <citation type="thesis" date="2020" institute="ProQuest LLC" country="789 East Eisenhower Parkway, Ann Arbor, MI, USA">
        <title>Comparative Genomics and Chromosome Evolution.</title>
        <authorList>
            <person name="Mudd A.B."/>
        </authorList>
    </citation>
    <scope>NUCLEOTIDE SEQUENCE</scope>
    <source>
        <strain evidence="2">HN-11 Male</strain>
        <tissue evidence="2">Kidney and liver</tissue>
    </source>
</reference>
<accession>A0A8J6JJJ4</accession>
<name>A0A8J6JJJ4_ELECQ</name>
<dbReference type="InterPro" id="IPR036249">
    <property type="entry name" value="Thioredoxin-like_sf"/>
</dbReference>
<comment type="caution">
    <text evidence="2">The sequence shown here is derived from an EMBL/GenBank/DDBJ whole genome shotgun (WGS) entry which is preliminary data.</text>
</comment>